<evidence type="ECO:0000313" key="3">
    <source>
        <dbReference type="Proteomes" id="UP000499080"/>
    </source>
</evidence>
<reference evidence="2 3" key="1">
    <citation type="journal article" date="2019" name="Sci. Rep.">
        <title>Orb-weaving spider Araneus ventricosus genome elucidates the spidroin gene catalogue.</title>
        <authorList>
            <person name="Kono N."/>
            <person name="Nakamura H."/>
            <person name="Ohtoshi R."/>
            <person name="Moran D.A.P."/>
            <person name="Shinohara A."/>
            <person name="Yoshida Y."/>
            <person name="Fujiwara M."/>
            <person name="Mori M."/>
            <person name="Tomita M."/>
            <person name="Arakawa K."/>
        </authorList>
    </citation>
    <scope>NUCLEOTIDE SEQUENCE [LARGE SCALE GENOMIC DNA]</scope>
</reference>
<comment type="caution">
    <text evidence="2">The sequence shown here is derived from an EMBL/GenBank/DDBJ whole genome shotgun (WGS) entry which is preliminary data.</text>
</comment>
<dbReference type="OrthoDB" id="6434402at2759"/>
<feature type="compositionally biased region" description="Basic residues" evidence="1">
    <location>
        <begin position="120"/>
        <end position="130"/>
    </location>
</feature>
<feature type="compositionally biased region" description="Low complexity" evidence="1">
    <location>
        <begin position="109"/>
        <end position="119"/>
    </location>
</feature>
<dbReference type="AlphaFoldDB" id="A0A4Y2IJQ5"/>
<sequence length="130" mass="14729">MAKMVLKTSGQESYCFLLFPAYFPILDQKSWIRLKSNSRRKQVRRWILKAVEDVEGYKGATTQKFLNSKEDGISSKPEWKVILKKLLDSGHLMKNGGRYVIHKPKKTSGKGAKNSAASKATKKVAKKKTI</sequence>
<proteinExistence type="predicted"/>
<evidence type="ECO:0000313" key="2">
    <source>
        <dbReference type="EMBL" id="GBM77958.1"/>
    </source>
</evidence>
<name>A0A4Y2IJQ5_ARAVE</name>
<protein>
    <recommendedName>
        <fullName evidence="4">H15 domain-containing protein</fullName>
    </recommendedName>
</protein>
<evidence type="ECO:0000256" key="1">
    <source>
        <dbReference type="SAM" id="MobiDB-lite"/>
    </source>
</evidence>
<accession>A0A4Y2IJQ5</accession>
<dbReference type="Proteomes" id="UP000499080">
    <property type="component" value="Unassembled WGS sequence"/>
</dbReference>
<dbReference type="EMBL" id="BGPR01106952">
    <property type="protein sequence ID" value="GBM77958.1"/>
    <property type="molecule type" value="Genomic_DNA"/>
</dbReference>
<organism evidence="2 3">
    <name type="scientific">Araneus ventricosus</name>
    <name type="common">Orbweaver spider</name>
    <name type="synonym">Epeira ventricosa</name>
    <dbReference type="NCBI Taxonomy" id="182803"/>
    <lineage>
        <taxon>Eukaryota</taxon>
        <taxon>Metazoa</taxon>
        <taxon>Ecdysozoa</taxon>
        <taxon>Arthropoda</taxon>
        <taxon>Chelicerata</taxon>
        <taxon>Arachnida</taxon>
        <taxon>Araneae</taxon>
        <taxon>Araneomorphae</taxon>
        <taxon>Entelegynae</taxon>
        <taxon>Araneoidea</taxon>
        <taxon>Araneidae</taxon>
        <taxon>Araneus</taxon>
    </lineage>
</organism>
<feature type="region of interest" description="Disordered" evidence="1">
    <location>
        <begin position="103"/>
        <end position="130"/>
    </location>
</feature>
<evidence type="ECO:0008006" key="4">
    <source>
        <dbReference type="Google" id="ProtNLM"/>
    </source>
</evidence>
<gene>
    <name evidence="2" type="ORF">AVEN_109673_1</name>
</gene>
<keyword evidence="3" id="KW-1185">Reference proteome</keyword>